<organism evidence="2 3">
    <name type="scientific">SAR86 cluster bacterium</name>
    <dbReference type="NCBI Taxonomy" id="2030880"/>
    <lineage>
        <taxon>Bacteria</taxon>
        <taxon>Pseudomonadati</taxon>
        <taxon>Pseudomonadota</taxon>
        <taxon>Gammaproteobacteria</taxon>
        <taxon>SAR86 cluster</taxon>
    </lineage>
</organism>
<comment type="caution">
    <text evidence="2">The sequence shown here is derived from an EMBL/GenBank/DDBJ whole genome shotgun (WGS) entry which is preliminary data.</text>
</comment>
<dbReference type="AlphaFoldDB" id="A0A2A4WXQ5"/>
<evidence type="ECO:0000313" key="3">
    <source>
        <dbReference type="Proteomes" id="UP000218767"/>
    </source>
</evidence>
<feature type="signal peptide" evidence="1">
    <location>
        <begin position="1"/>
        <end position="24"/>
    </location>
</feature>
<feature type="chain" id="PRO_5012946746" evidence="1">
    <location>
        <begin position="25"/>
        <end position="237"/>
    </location>
</feature>
<gene>
    <name evidence="2" type="ORF">COB20_13870</name>
</gene>
<accession>A0A2A4WXQ5</accession>
<protein>
    <submittedName>
        <fullName evidence="2">Uncharacterized protein</fullName>
    </submittedName>
</protein>
<keyword evidence="1" id="KW-0732">Signal</keyword>
<evidence type="ECO:0000313" key="2">
    <source>
        <dbReference type="EMBL" id="PCI75014.1"/>
    </source>
</evidence>
<dbReference type="Proteomes" id="UP000218767">
    <property type="component" value="Unassembled WGS sequence"/>
</dbReference>
<name>A0A2A4WXQ5_9GAMM</name>
<dbReference type="EMBL" id="NVUL01000085">
    <property type="protein sequence ID" value="PCI75014.1"/>
    <property type="molecule type" value="Genomic_DNA"/>
</dbReference>
<proteinExistence type="predicted"/>
<evidence type="ECO:0000256" key="1">
    <source>
        <dbReference type="SAM" id="SignalP"/>
    </source>
</evidence>
<reference evidence="3" key="1">
    <citation type="submission" date="2017-08" db="EMBL/GenBank/DDBJ databases">
        <title>A dynamic microbial community with high functional redundancy inhabits the cold, oxic subseafloor aquifer.</title>
        <authorList>
            <person name="Tully B.J."/>
            <person name="Wheat C.G."/>
            <person name="Glazer B.T."/>
            <person name="Huber J.A."/>
        </authorList>
    </citation>
    <scope>NUCLEOTIDE SEQUENCE [LARGE SCALE GENOMIC DNA]</scope>
</reference>
<sequence length="237" mass="26805">MSENRRLPSALLVILIILSSQAFANEHLNYEVEILSPQASEQYFENSDIQFQIETEAEDSHGTEIREKILWRITNRFTRNTLTLSGSEPSMSFREGIYDIEVIFADSSGVTSLLAQSAFGVLRKPELTLVVTKEKRSGLWLFSSYEAHLVWTGADSEVEIYHKKACGEGFTRRQNCEAGFRKIYTGKNTESFATPYHKDDYFQVCNLGSISSSRKLALLKITRANDSCSSPVIVPRQ</sequence>